<accession>A0A1V2J325</accession>
<keyword evidence="2" id="KW-1185">Reference proteome</keyword>
<dbReference type="AlphaFoldDB" id="A0A1V2J325"/>
<name>A0A1V2J325_PSEAZ</name>
<comment type="caution">
    <text evidence="1">The sequence shown here is derived from an EMBL/GenBank/DDBJ whole genome shotgun (WGS) entry which is preliminary data.</text>
</comment>
<protein>
    <submittedName>
        <fullName evidence="1">Uncharacterized protein</fullName>
    </submittedName>
</protein>
<sequence>MRMYRSGGYIEIAATQRLGSTVNDFNGFNFRIPDLIPGSGSHTFVLGVTALGIYWAHEHGGVTPYTAVSGSLTVSLDQNDTLTGAFNFSGENGSQHVSVSQGQIDLTGFITQPVPVRPPTVTGTGYMRGDVVGGPLPNPNFDAEVVSLREVDGGGIIKNYFEIIGRQYDEFRVQNYVAILLDVDQTALNYVLGSNREARAFFAKMDSFGFAYANSGSLNFTALPASGRAAGSLDCMVQKNQEPPFHVKVVFDIAL</sequence>
<organism evidence="1 2">
    <name type="scientific">Pseudomonas azotoformans</name>
    <dbReference type="NCBI Taxonomy" id="47878"/>
    <lineage>
        <taxon>Bacteria</taxon>
        <taxon>Pseudomonadati</taxon>
        <taxon>Pseudomonadota</taxon>
        <taxon>Gammaproteobacteria</taxon>
        <taxon>Pseudomonadales</taxon>
        <taxon>Pseudomonadaceae</taxon>
        <taxon>Pseudomonas</taxon>
    </lineage>
</organism>
<evidence type="ECO:0000313" key="1">
    <source>
        <dbReference type="EMBL" id="ONH39833.1"/>
    </source>
</evidence>
<proteinExistence type="predicted"/>
<gene>
    <name evidence="1" type="ORF">BLL37_31230</name>
</gene>
<dbReference type="Proteomes" id="UP000188559">
    <property type="component" value="Unassembled WGS sequence"/>
</dbReference>
<reference evidence="1 2" key="1">
    <citation type="submission" date="2016-10" db="EMBL/GenBank/DDBJ databases">
        <title>Pseudomonas lactis sp. nov. and Pseudomonas paralactis sp. nov., isolated from bovine raw milk.</title>
        <authorList>
            <person name="Von Neubeck M."/>
            <person name="Huptas C."/>
            <person name="Glueck C."/>
            <person name="Krewinkel M."/>
            <person name="Stoeckel M."/>
            <person name="Stressler T."/>
            <person name="Fischer L."/>
            <person name="Hinrichs J."/>
            <person name="Scherer S."/>
            <person name="Wenning M."/>
        </authorList>
    </citation>
    <scope>NUCLEOTIDE SEQUENCE [LARGE SCALE GENOMIC DNA]</scope>
    <source>
        <strain evidence="1 2">DSM 18862</strain>
    </source>
</reference>
<evidence type="ECO:0000313" key="2">
    <source>
        <dbReference type="Proteomes" id="UP000188559"/>
    </source>
</evidence>
<dbReference type="EMBL" id="MNPV01000013">
    <property type="protein sequence ID" value="ONH39833.1"/>
    <property type="molecule type" value="Genomic_DNA"/>
</dbReference>